<evidence type="ECO:0000256" key="1">
    <source>
        <dbReference type="SAM" id="MobiDB-lite"/>
    </source>
</evidence>
<organism evidence="2 3">
    <name type="scientific">Bacteroides xylanisolvens</name>
    <dbReference type="NCBI Taxonomy" id="371601"/>
    <lineage>
        <taxon>Bacteria</taxon>
        <taxon>Pseudomonadati</taxon>
        <taxon>Bacteroidota</taxon>
        <taxon>Bacteroidia</taxon>
        <taxon>Bacteroidales</taxon>
        <taxon>Bacteroidaceae</taxon>
        <taxon>Bacteroides</taxon>
    </lineage>
</organism>
<dbReference type="EMBL" id="FNRP01000002">
    <property type="protein sequence ID" value="SEA11374.1"/>
    <property type="molecule type" value="Genomic_DNA"/>
</dbReference>
<sequence length="180" mass="21089">MIRGTRRLSAHRRMHAPHHNTHGRSDGISFIAVSTQEVGRYVSTPRCPSPLHAGTRRNLVPVGGQVFSVLRTRHDLFHPAFSATVSYRSHHHYSVAKIVCRRDRFREPRPMAYRKNLPLSRLRFGAAPQNKEYLCVILGAFPLLHLLFRHRKNDSLTSKNNRNEKDREQFRSNRIRRKRR</sequence>
<evidence type="ECO:0000313" key="3">
    <source>
        <dbReference type="Proteomes" id="UP000183040"/>
    </source>
</evidence>
<proteinExistence type="predicted"/>
<gene>
    <name evidence="2" type="ORF">SAMN04487924_102235</name>
</gene>
<dbReference type="AlphaFoldDB" id="A0A1H3YK44"/>
<protein>
    <submittedName>
        <fullName evidence="2">Uncharacterized protein</fullName>
    </submittedName>
</protein>
<feature type="region of interest" description="Disordered" evidence="1">
    <location>
        <begin position="1"/>
        <end position="27"/>
    </location>
</feature>
<reference evidence="2 3" key="1">
    <citation type="submission" date="2016-10" db="EMBL/GenBank/DDBJ databases">
        <authorList>
            <person name="de Groot N.N."/>
        </authorList>
    </citation>
    <scope>NUCLEOTIDE SEQUENCE [LARGE SCALE GENOMIC DNA]</scope>
    <source>
        <strain evidence="2 3">NLAE-zl-G339</strain>
    </source>
</reference>
<feature type="compositionally biased region" description="Basic residues" evidence="1">
    <location>
        <begin position="1"/>
        <end position="22"/>
    </location>
</feature>
<name>A0A1H3YK44_9BACE</name>
<evidence type="ECO:0000313" key="2">
    <source>
        <dbReference type="EMBL" id="SEA11374.1"/>
    </source>
</evidence>
<accession>A0A1H3YK44</accession>
<feature type="compositionally biased region" description="Basic and acidic residues" evidence="1">
    <location>
        <begin position="161"/>
        <end position="171"/>
    </location>
</feature>
<feature type="region of interest" description="Disordered" evidence="1">
    <location>
        <begin position="156"/>
        <end position="180"/>
    </location>
</feature>
<dbReference type="Proteomes" id="UP000183040">
    <property type="component" value="Unassembled WGS sequence"/>
</dbReference>